<organism evidence="2 3">
    <name type="scientific">Clostridium innocuum</name>
    <dbReference type="NCBI Taxonomy" id="1522"/>
    <lineage>
        <taxon>Bacteria</taxon>
        <taxon>Bacillati</taxon>
        <taxon>Bacillota</taxon>
        <taxon>Clostridia</taxon>
        <taxon>Eubacteriales</taxon>
        <taxon>Clostridiaceae</taxon>
        <taxon>Clostridium</taxon>
    </lineage>
</organism>
<feature type="signal peptide" evidence="1">
    <location>
        <begin position="1"/>
        <end position="19"/>
    </location>
</feature>
<sequence length="395" mass="45714">MKKLLLCLLVLLMQGCSGAASQPADIHMKEEQYEIEQGARLDIYLPDEGLSNALEALWNRTYPAYRNALHFSQKDNSLQAHDLVWIKDTDALDEATSAYPLTGIVQHLEYPWPFKLARTARRDSFFPVSGKGLIFVYNTYTARQRGLSERDFDDFKNLAGKKDVYYQNRTLPYTIPFFFDRGDAENTAVSMKTVVQNPEFKKRLHRYRSFHARLDLHDDTLDDEAFYEDDRYVSGLVMNDTSFDSSKAYADMHLQFAPMPSLEDEQLRPVLDVYGFMANQSTRYPNAVFAFLQLVRSQAGMDVLLENNLRPLVQREDVEKLGIYDTYVKQILCAMSESQLRNTSYIKEKSSISILELYEKSNLLSLLQNSLYTKENDSHVQKVIHQDITHWILTQ</sequence>
<feature type="chain" id="PRO_5017825743" description="Lipoprotein" evidence="1">
    <location>
        <begin position="20"/>
        <end position="395"/>
    </location>
</feature>
<keyword evidence="1" id="KW-0732">Signal</keyword>
<accession>A0A3E2VY57</accession>
<dbReference type="Gene3D" id="3.40.190.10">
    <property type="entry name" value="Periplasmic binding protein-like II"/>
    <property type="match status" value="1"/>
</dbReference>
<reference evidence="2 3" key="1">
    <citation type="submission" date="2018-08" db="EMBL/GenBank/DDBJ databases">
        <title>A genome reference for cultivated species of the human gut microbiota.</title>
        <authorList>
            <person name="Zou Y."/>
            <person name="Xue W."/>
            <person name="Luo G."/>
        </authorList>
    </citation>
    <scope>NUCLEOTIDE SEQUENCE [LARGE SCALE GENOMIC DNA]</scope>
    <source>
        <strain evidence="2 3">OF01-2LB</strain>
    </source>
</reference>
<name>A0A3E2VY57_CLOIN</name>
<dbReference type="Proteomes" id="UP000260025">
    <property type="component" value="Unassembled WGS sequence"/>
</dbReference>
<evidence type="ECO:0000313" key="3">
    <source>
        <dbReference type="Proteomes" id="UP000260025"/>
    </source>
</evidence>
<proteinExistence type="predicted"/>
<evidence type="ECO:0000313" key="2">
    <source>
        <dbReference type="EMBL" id="RGC16014.1"/>
    </source>
</evidence>
<dbReference type="OrthoDB" id="1652846at2"/>
<comment type="caution">
    <text evidence="2">The sequence shown here is derived from an EMBL/GenBank/DDBJ whole genome shotgun (WGS) entry which is preliminary data.</text>
</comment>
<dbReference type="PROSITE" id="PS51257">
    <property type="entry name" value="PROKAR_LIPOPROTEIN"/>
    <property type="match status" value="1"/>
</dbReference>
<evidence type="ECO:0000256" key="1">
    <source>
        <dbReference type="SAM" id="SignalP"/>
    </source>
</evidence>
<dbReference type="AlphaFoldDB" id="A0A3E2VY57"/>
<protein>
    <recommendedName>
        <fullName evidence="4">Lipoprotein</fullName>
    </recommendedName>
</protein>
<dbReference type="RefSeq" id="WP_117442820.1">
    <property type="nucleotide sequence ID" value="NZ_JAJFEN010000017.1"/>
</dbReference>
<dbReference type="SUPFAM" id="SSF53850">
    <property type="entry name" value="Periplasmic binding protein-like II"/>
    <property type="match status" value="1"/>
</dbReference>
<dbReference type="EMBL" id="QVEV01000010">
    <property type="protein sequence ID" value="RGC16014.1"/>
    <property type="molecule type" value="Genomic_DNA"/>
</dbReference>
<evidence type="ECO:0008006" key="4">
    <source>
        <dbReference type="Google" id="ProtNLM"/>
    </source>
</evidence>
<gene>
    <name evidence="2" type="ORF">DXA38_08500</name>
</gene>